<comment type="caution">
    <text evidence="3">The sequence shown here is derived from an EMBL/GenBank/DDBJ whole genome shotgun (WGS) entry which is preliminary data.</text>
</comment>
<protein>
    <recommendedName>
        <fullName evidence="2">DNA helicase E1 C-terminal Papillomavirus domain-containing protein</fullName>
    </recommendedName>
</protein>
<dbReference type="InterPro" id="IPR001177">
    <property type="entry name" value="PPV_DNA_helicase_E1_C"/>
</dbReference>
<dbReference type="GO" id="GO:0003677">
    <property type="term" value="F:DNA binding"/>
    <property type="evidence" value="ECO:0007669"/>
    <property type="project" value="InterPro"/>
</dbReference>
<accession>A0A9W9ZDP1</accession>
<dbReference type="EMBL" id="MU826357">
    <property type="protein sequence ID" value="KAJ7379490.1"/>
    <property type="molecule type" value="Genomic_DNA"/>
</dbReference>
<evidence type="ECO:0000313" key="3">
    <source>
        <dbReference type="EMBL" id="KAJ7379490.1"/>
    </source>
</evidence>
<proteinExistence type="predicted"/>
<organism evidence="3 4">
    <name type="scientific">Desmophyllum pertusum</name>
    <dbReference type="NCBI Taxonomy" id="174260"/>
    <lineage>
        <taxon>Eukaryota</taxon>
        <taxon>Metazoa</taxon>
        <taxon>Cnidaria</taxon>
        <taxon>Anthozoa</taxon>
        <taxon>Hexacorallia</taxon>
        <taxon>Scleractinia</taxon>
        <taxon>Caryophylliina</taxon>
        <taxon>Caryophylliidae</taxon>
        <taxon>Desmophyllum</taxon>
    </lineage>
</organism>
<dbReference type="SUPFAM" id="SSF52540">
    <property type="entry name" value="P-loop containing nucleoside triphosphate hydrolases"/>
    <property type="match status" value="1"/>
</dbReference>
<dbReference type="Gene3D" id="3.40.50.300">
    <property type="entry name" value="P-loop containing nucleotide triphosphate hydrolases"/>
    <property type="match status" value="1"/>
</dbReference>
<dbReference type="InterPro" id="IPR027417">
    <property type="entry name" value="P-loop_NTPase"/>
</dbReference>
<feature type="region of interest" description="Disordered" evidence="1">
    <location>
        <begin position="849"/>
        <end position="939"/>
    </location>
</feature>
<feature type="domain" description="DNA helicase E1 C-terminal Papillomavirus" evidence="2">
    <location>
        <begin position="386"/>
        <end position="555"/>
    </location>
</feature>
<dbReference type="GO" id="GO:0005524">
    <property type="term" value="F:ATP binding"/>
    <property type="evidence" value="ECO:0007669"/>
    <property type="project" value="InterPro"/>
</dbReference>
<gene>
    <name evidence="3" type="ORF">OS493_015274</name>
</gene>
<evidence type="ECO:0000313" key="4">
    <source>
        <dbReference type="Proteomes" id="UP001163046"/>
    </source>
</evidence>
<dbReference type="GO" id="GO:0006260">
    <property type="term" value="P:DNA replication"/>
    <property type="evidence" value="ECO:0007669"/>
    <property type="project" value="InterPro"/>
</dbReference>
<dbReference type="Pfam" id="PF00519">
    <property type="entry name" value="PPV_E1_C"/>
    <property type="match status" value="1"/>
</dbReference>
<keyword evidence="4" id="KW-1185">Reference proteome</keyword>
<evidence type="ECO:0000259" key="2">
    <source>
        <dbReference type="Pfam" id="PF00519"/>
    </source>
</evidence>
<dbReference type="Proteomes" id="UP001163046">
    <property type="component" value="Unassembled WGS sequence"/>
</dbReference>
<name>A0A9W9ZDP1_9CNID</name>
<feature type="region of interest" description="Disordered" evidence="1">
    <location>
        <begin position="88"/>
        <end position="108"/>
    </location>
</feature>
<evidence type="ECO:0000256" key="1">
    <source>
        <dbReference type="SAM" id="MobiDB-lite"/>
    </source>
</evidence>
<reference evidence="3" key="1">
    <citation type="submission" date="2023-01" db="EMBL/GenBank/DDBJ databases">
        <title>Genome assembly of the deep-sea coral Lophelia pertusa.</title>
        <authorList>
            <person name="Herrera S."/>
            <person name="Cordes E."/>
        </authorList>
    </citation>
    <scope>NUCLEOTIDE SEQUENCE</scope>
    <source>
        <strain evidence="3">USNM1676648</strain>
        <tissue evidence="3">Polyp</tissue>
    </source>
</reference>
<feature type="compositionally biased region" description="Basic and acidic residues" evidence="1">
    <location>
        <begin position="891"/>
        <end position="906"/>
    </location>
</feature>
<sequence>MASGPARQLNNKSIRSALVSRILPAATTCSLISAKVSYRKIDGRANTNPDELWLQICNKRDECDQAIKRIPGVAFFFSAVAAVENRVKKNPTSEGTEEEGGDNNNNNNAKQVMYWPAISYWIAIQSQNGTHVSTVPVHSVLLETGMEVTAKALPDCKNGREEESSSPLCTTLKDHSNYFLQNKVDLSFTRGLELLKDQLMEEPVADSLHGSEHVVRLQAISSLFCSTLRGKGIPALVRAGLRFDVYGIENRGLPSGSQAPTKALASPIVIAINDIERAMKKLGYALYRGEVYKKVSSSKYTFQHCCNVKKFLSLLGNSEHFRETIIKHMKKLDSILGDPESEISDQLRINYDLIEVSGGWCFSVSKRRFVESAIKVEDIGKETPRAYIDYKHDKVPDPGYFKEILQNSLSETEIKYFCEYYIRLLNYGIKQHKEKVICLIGEPNSGKTSLFAPITRIIPERYIAMITKQKAFNKSLVDQDTQIIFLDEAYAKLLDPDDWKVLTQGGLTAHDRKYKSSTPVTIRCPMFITCQKDMDFGEEHNAAMDVRLRKFNFKSLKSPPVAGVWTFLKVHAMDCIVWANSLALTPVDELPRPVAGTVSAEPFDEEEKRRIRNVTIDDSEDEADTELTLSQLESDEEMSEEDHGDSSYVEGWEKSLEDISKLREQQPRHSLKRRQLELIGAGVKKFREECDNRVEVAKTRFLEETKARWIASGMMKEVDADLLESVDGPYHPNIENTREEYFAKKKAEEERQLSEKAGNYYNDDWIIAKEKELRELQRKEEVATDLETKRALVYIIEVAVEALKLRFQRESVPGLKRYVLLERQRKAVQMRWCSPEQAQSICSIWSPLPYPSDAQQDERHEMFESPGQSGENADEDDDDLLFTQVPSWQTSHKEFERTRRVHERSQKGKKRARPDKGQHGKSRKTPTNSITNYFSPSQP</sequence>
<dbReference type="AlphaFoldDB" id="A0A9W9ZDP1"/>
<dbReference type="OrthoDB" id="5984782at2759"/>
<dbReference type="GO" id="GO:0003678">
    <property type="term" value="F:DNA helicase activity"/>
    <property type="evidence" value="ECO:0007669"/>
    <property type="project" value="InterPro"/>
</dbReference>
<feature type="compositionally biased region" description="Basic residues" evidence="1">
    <location>
        <begin position="907"/>
        <end position="924"/>
    </location>
</feature>
<feature type="compositionally biased region" description="Polar residues" evidence="1">
    <location>
        <begin position="925"/>
        <end position="939"/>
    </location>
</feature>